<gene>
    <name evidence="2" type="ORF">TL16_g10258</name>
</gene>
<feature type="non-terminal residue" evidence="2">
    <location>
        <position position="65"/>
    </location>
</feature>
<comment type="caution">
    <text evidence="2">The sequence shown here is derived from an EMBL/GenBank/DDBJ whole genome shotgun (WGS) entry which is preliminary data.</text>
</comment>
<reference evidence="3" key="1">
    <citation type="journal article" date="2023" name="Commun. Biol.">
        <title>Genome analysis of Parmales, the sister group of diatoms, reveals the evolutionary specialization of diatoms from phago-mixotrophs to photoautotrophs.</title>
        <authorList>
            <person name="Ban H."/>
            <person name="Sato S."/>
            <person name="Yoshikawa S."/>
            <person name="Yamada K."/>
            <person name="Nakamura Y."/>
            <person name="Ichinomiya M."/>
            <person name="Sato N."/>
            <person name="Blanc-Mathieu R."/>
            <person name="Endo H."/>
            <person name="Kuwata A."/>
            <person name="Ogata H."/>
        </authorList>
    </citation>
    <scope>NUCLEOTIDE SEQUENCE [LARGE SCALE GENOMIC DNA]</scope>
</reference>
<dbReference type="CDD" id="cd06257">
    <property type="entry name" value="DnaJ"/>
    <property type="match status" value="1"/>
</dbReference>
<evidence type="ECO:0000259" key="1">
    <source>
        <dbReference type="PROSITE" id="PS50076"/>
    </source>
</evidence>
<dbReference type="PRINTS" id="PR00625">
    <property type="entry name" value="JDOMAIN"/>
</dbReference>
<dbReference type="AlphaFoldDB" id="A0A9W7EPS4"/>
<evidence type="ECO:0000313" key="3">
    <source>
        <dbReference type="Proteomes" id="UP001162640"/>
    </source>
</evidence>
<dbReference type="PROSITE" id="PS50076">
    <property type="entry name" value="DNAJ_2"/>
    <property type="match status" value="1"/>
</dbReference>
<dbReference type="SUPFAM" id="SSF46565">
    <property type="entry name" value="Chaperone J-domain"/>
    <property type="match status" value="1"/>
</dbReference>
<name>A0A9W7EPS4_9STRA</name>
<dbReference type="Gene3D" id="1.10.287.110">
    <property type="entry name" value="DnaJ domain"/>
    <property type="match status" value="1"/>
</dbReference>
<dbReference type="PANTHER" id="PTHR44094">
    <property type="entry name" value="DNAJ HEAT SHOCK N-TERMINAL DOMAIN-CONTAINING PROTEIN"/>
    <property type="match status" value="1"/>
</dbReference>
<dbReference type="SMART" id="SM00271">
    <property type="entry name" value="DnaJ"/>
    <property type="match status" value="1"/>
</dbReference>
<protein>
    <recommendedName>
        <fullName evidence="1">J domain-containing protein</fullName>
    </recommendedName>
</protein>
<dbReference type="InterPro" id="IPR052423">
    <property type="entry name" value="EMIR"/>
</dbReference>
<feature type="non-terminal residue" evidence="2">
    <location>
        <position position="1"/>
    </location>
</feature>
<sequence length="65" mass="7529">YYDVLCVKPNASAGEIKKAYYKLARLKHPDKNPGDEECKKEFQEIGTAYQVLSSEDKRREYDKNG</sequence>
<feature type="domain" description="J" evidence="1">
    <location>
        <begin position="1"/>
        <end position="65"/>
    </location>
</feature>
<accession>A0A9W7EPS4</accession>
<organism evidence="2 3">
    <name type="scientific">Triparma laevis f. inornata</name>
    <dbReference type="NCBI Taxonomy" id="1714386"/>
    <lineage>
        <taxon>Eukaryota</taxon>
        <taxon>Sar</taxon>
        <taxon>Stramenopiles</taxon>
        <taxon>Ochrophyta</taxon>
        <taxon>Bolidophyceae</taxon>
        <taxon>Parmales</taxon>
        <taxon>Triparmaceae</taxon>
        <taxon>Triparma</taxon>
    </lineage>
</organism>
<dbReference type="EMBL" id="BLQM01000361">
    <property type="protein sequence ID" value="GMH85535.1"/>
    <property type="molecule type" value="Genomic_DNA"/>
</dbReference>
<dbReference type="Pfam" id="PF00226">
    <property type="entry name" value="DnaJ"/>
    <property type="match status" value="1"/>
</dbReference>
<dbReference type="InterPro" id="IPR001623">
    <property type="entry name" value="DnaJ_domain"/>
</dbReference>
<dbReference type="Proteomes" id="UP001162640">
    <property type="component" value="Unassembled WGS sequence"/>
</dbReference>
<dbReference type="PANTHER" id="PTHR44094:SF8">
    <property type="entry name" value="DNAJ HEAT SHOCK N-TERMINAL DOMAIN-CONTAINING PROTEIN-RELATED"/>
    <property type="match status" value="1"/>
</dbReference>
<proteinExistence type="predicted"/>
<evidence type="ECO:0000313" key="2">
    <source>
        <dbReference type="EMBL" id="GMH85535.1"/>
    </source>
</evidence>
<dbReference type="InterPro" id="IPR036869">
    <property type="entry name" value="J_dom_sf"/>
</dbReference>